<accession>A0A2S0WMI2</accession>
<keyword evidence="2" id="KW-0560">Oxidoreductase</keyword>
<protein>
    <submittedName>
        <fullName evidence="3">Prephenate dehydrogenase</fullName>
    </submittedName>
</protein>
<keyword evidence="4" id="KW-1185">Reference proteome</keyword>
<dbReference type="InterPro" id="IPR046826">
    <property type="entry name" value="PDH_N"/>
</dbReference>
<dbReference type="GO" id="GO:0008977">
    <property type="term" value="F:prephenate dehydrogenase (NAD+) activity"/>
    <property type="evidence" value="ECO:0007669"/>
    <property type="project" value="InterPro"/>
</dbReference>
<dbReference type="Pfam" id="PF20463">
    <property type="entry name" value="PDH_C"/>
    <property type="match status" value="1"/>
</dbReference>
<dbReference type="NCBIfam" id="NF005111">
    <property type="entry name" value="PRK06545.2-3"/>
    <property type="match status" value="1"/>
</dbReference>
<dbReference type="SUPFAM" id="SSF48179">
    <property type="entry name" value="6-phosphogluconate dehydrogenase C-terminal domain-like"/>
    <property type="match status" value="1"/>
</dbReference>
<dbReference type="KEGG" id="aez:C3E78_09860"/>
<accession>A0A5F2ET14</accession>
<evidence type="ECO:0000256" key="2">
    <source>
        <dbReference type="ARBA" id="ARBA00023002"/>
    </source>
</evidence>
<comment type="similarity">
    <text evidence="1">Belongs to the prephenate/arogenate dehydrogenase family.</text>
</comment>
<dbReference type="AlphaFoldDB" id="A0A2S0WMI2"/>
<dbReference type="PANTHER" id="PTHR21363">
    <property type="entry name" value="PREPHENATE DEHYDROGENASE"/>
    <property type="match status" value="1"/>
</dbReference>
<dbReference type="InterPro" id="IPR036291">
    <property type="entry name" value="NAD(P)-bd_dom_sf"/>
</dbReference>
<name>A0A2S0WMI2_9ACTN</name>
<dbReference type="GO" id="GO:0004665">
    <property type="term" value="F:prephenate dehydrogenase (NADP+) activity"/>
    <property type="evidence" value="ECO:0007669"/>
    <property type="project" value="InterPro"/>
</dbReference>
<dbReference type="PANTHER" id="PTHR21363:SF0">
    <property type="entry name" value="PREPHENATE DEHYDROGENASE [NADP(+)]"/>
    <property type="match status" value="1"/>
</dbReference>
<reference evidence="4" key="1">
    <citation type="submission" date="2018-01" db="EMBL/GenBank/DDBJ databases">
        <authorList>
            <person name="Li J."/>
        </authorList>
    </citation>
    <scope>NUCLEOTIDE SEQUENCE [LARGE SCALE GENOMIC DNA]</scope>
    <source>
        <strain evidence="4">592</strain>
    </source>
</reference>
<dbReference type="GO" id="GO:0070403">
    <property type="term" value="F:NAD+ binding"/>
    <property type="evidence" value="ECO:0007669"/>
    <property type="project" value="InterPro"/>
</dbReference>
<gene>
    <name evidence="3" type="ORF">C3E78_09860</name>
</gene>
<dbReference type="InterPro" id="IPR050812">
    <property type="entry name" value="Preph/Arog_dehydrog"/>
</dbReference>
<sequence length="358" mass="36871">MTALAPGALPGPVLVIGCGLIGTSIGLALRAHEVDVLLADAEPANVEAAVSRGAGRTFSDDTEPYLVVAAVPPAAAEDVVVRALTRWSAAYVTDVTSVKAGLQRAIDAHPEAERFAGGHPMAGSERSGPMAGSAQLFEGRPWAVTPGSRTLPAALDAVVDMALHVGAVPIILEAAAHDRAVALVSHVPQVMSTLTAARLNDAQGNHLALAGPGLRDTTRIAGSDSALWIDILGTNAADVRAVLELVRADLDRVIDALGEDDGVLGDVLESGRRGTELIPGKHGSAPARVDIVHVQVADRPGELSRLMTDTGQSGVNIEDLRLDHDLGRPVGLAEIAVALGVGDSLVEALTARGWTAYR</sequence>
<dbReference type="InterPro" id="IPR003099">
    <property type="entry name" value="Prephen_DH"/>
</dbReference>
<dbReference type="NCBIfam" id="NF005112">
    <property type="entry name" value="PRK06545.2-4"/>
    <property type="match status" value="1"/>
</dbReference>
<dbReference type="InterPro" id="IPR008927">
    <property type="entry name" value="6-PGluconate_DH-like_C_sf"/>
</dbReference>
<organism evidence="3 4">
    <name type="scientific">Aeromicrobium chenweiae</name>
    <dbReference type="NCBI Taxonomy" id="2079793"/>
    <lineage>
        <taxon>Bacteria</taxon>
        <taxon>Bacillati</taxon>
        <taxon>Actinomycetota</taxon>
        <taxon>Actinomycetes</taxon>
        <taxon>Propionibacteriales</taxon>
        <taxon>Nocardioidaceae</taxon>
        <taxon>Aeromicrobium</taxon>
    </lineage>
</organism>
<dbReference type="OrthoDB" id="9802008at2"/>
<evidence type="ECO:0000256" key="1">
    <source>
        <dbReference type="ARBA" id="ARBA00007964"/>
    </source>
</evidence>
<evidence type="ECO:0000313" key="3">
    <source>
        <dbReference type="EMBL" id="AWB92480.1"/>
    </source>
</evidence>
<evidence type="ECO:0000313" key="4">
    <source>
        <dbReference type="Proteomes" id="UP000244384"/>
    </source>
</evidence>
<dbReference type="GO" id="GO:0006571">
    <property type="term" value="P:tyrosine biosynthetic process"/>
    <property type="evidence" value="ECO:0007669"/>
    <property type="project" value="InterPro"/>
</dbReference>
<dbReference type="PROSITE" id="PS51176">
    <property type="entry name" value="PDH_ADH"/>
    <property type="match status" value="1"/>
</dbReference>
<dbReference type="Pfam" id="PF02153">
    <property type="entry name" value="PDH_N"/>
    <property type="match status" value="1"/>
</dbReference>
<dbReference type="SUPFAM" id="SSF51735">
    <property type="entry name" value="NAD(P)-binding Rossmann-fold domains"/>
    <property type="match status" value="1"/>
</dbReference>
<dbReference type="Gene3D" id="1.10.3660.10">
    <property type="entry name" value="6-phosphogluconate dehydrogenase C-terminal like domain"/>
    <property type="match status" value="1"/>
</dbReference>
<dbReference type="Gene3D" id="3.40.50.720">
    <property type="entry name" value="NAD(P)-binding Rossmann-like Domain"/>
    <property type="match status" value="1"/>
</dbReference>
<dbReference type="EMBL" id="CP026952">
    <property type="protein sequence ID" value="AWB92480.1"/>
    <property type="molecule type" value="Genomic_DNA"/>
</dbReference>
<dbReference type="RefSeq" id="WP_108578125.1">
    <property type="nucleotide sequence ID" value="NZ_CP026952.1"/>
</dbReference>
<proteinExistence type="inferred from homology"/>
<dbReference type="InterPro" id="IPR046825">
    <property type="entry name" value="PDH_C"/>
</dbReference>
<dbReference type="Proteomes" id="UP000244384">
    <property type="component" value="Chromosome"/>
</dbReference>